<dbReference type="AlphaFoldDB" id="A0A1I6YE41"/>
<dbReference type="InterPro" id="IPR012337">
    <property type="entry name" value="RNaseH-like_sf"/>
</dbReference>
<dbReference type="STRING" id="477690.SAMN05216474_0841"/>
<evidence type="ECO:0000313" key="4">
    <source>
        <dbReference type="Proteomes" id="UP000236454"/>
    </source>
</evidence>
<proteinExistence type="predicted"/>
<dbReference type="InterPro" id="IPR036397">
    <property type="entry name" value="RNaseH_sf"/>
</dbReference>
<evidence type="ECO:0000259" key="2">
    <source>
        <dbReference type="SMART" id="SM00479"/>
    </source>
</evidence>
<dbReference type="EMBL" id="FPAS01000001">
    <property type="protein sequence ID" value="SFT48789.1"/>
    <property type="molecule type" value="Genomic_DNA"/>
</dbReference>
<organism evidence="3 4">
    <name type="scientific">Lishizhenia tianjinensis</name>
    <dbReference type="NCBI Taxonomy" id="477690"/>
    <lineage>
        <taxon>Bacteria</taxon>
        <taxon>Pseudomonadati</taxon>
        <taxon>Bacteroidota</taxon>
        <taxon>Flavobacteriia</taxon>
        <taxon>Flavobacteriales</taxon>
        <taxon>Crocinitomicaceae</taxon>
        <taxon>Lishizhenia</taxon>
    </lineage>
</organism>
<gene>
    <name evidence="3" type="ORF">SAMN05216474_0841</name>
</gene>
<dbReference type="CDD" id="cd06127">
    <property type="entry name" value="DEDDh"/>
    <property type="match status" value="1"/>
</dbReference>
<protein>
    <submittedName>
        <fullName evidence="3">DNA polymerase-3 subunit epsilon</fullName>
    </submittedName>
</protein>
<dbReference type="Proteomes" id="UP000236454">
    <property type="component" value="Unassembled WGS sequence"/>
</dbReference>
<keyword evidence="4" id="KW-1185">Reference proteome</keyword>
<name>A0A1I6YE41_9FLAO</name>
<feature type="domain" description="Exonuclease" evidence="2">
    <location>
        <begin position="8"/>
        <end position="174"/>
    </location>
</feature>
<dbReference type="RefSeq" id="WP_090246664.1">
    <property type="nucleotide sequence ID" value="NZ_FPAS01000001.1"/>
</dbReference>
<dbReference type="PANTHER" id="PTHR30231">
    <property type="entry name" value="DNA POLYMERASE III SUBUNIT EPSILON"/>
    <property type="match status" value="1"/>
</dbReference>
<dbReference type="PANTHER" id="PTHR30231:SF41">
    <property type="entry name" value="DNA POLYMERASE III SUBUNIT EPSILON"/>
    <property type="match status" value="1"/>
</dbReference>
<dbReference type="Pfam" id="PF20600">
    <property type="entry name" value="ExoX-like_C"/>
    <property type="match status" value="1"/>
</dbReference>
<reference evidence="3 4" key="1">
    <citation type="submission" date="2016-10" db="EMBL/GenBank/DDBJ databases">
        <authorList>
            <person name="de Groot N.N."/>
        </authorList>
    </citation>
    <scope>NUCLEOTIDE SEQUENCE [LARGE SCALE GENOMIC DNA]</scope>
    <source>
        <strain evidence="3 4">CGMCC 1.7005</strain>
    </source>
</reference>
<feature type="coiled-coil region" evidence="1">
    <location>
        <begin position="244"/>
        <end position="283"/>
    </location>
</feature>
<dbReference type="GO" id="GO:0045004">
    <property type="term" value="P:DNA replication proofreading"/>
    <property type="evidence" value="ECO:0007669"/>
    <property type="project" value="TreeGrafter"/>
</dbReference>
<dbReference type="Gene3D" id="3.30.420.10">
    <property type="entry name" value="Ribonuclease H-like superfamily/Ribonuclease H"/>
    <property type="match status" value="1"/>
</dbReference>
<evidence type="ECO:0000256" key="1">
    <source>
        <dbReference type="SAM" id="Coils"/>
    </source>
</evidence>
<dbReference type="GO" id="GO:0005829">
    <property type="term" value="C:cytosol"/>
    <property type="evidence" value="ECO:0007669"/>
    <property type="project" value="TreeGrafter"/>
</dbReference>
<dbReference type="SUPFAM" id="SSF53098">
    <property type="entry name" value="Ribonuclease H-like"/>
    <property type="match status" value="1"/>
</dbReference>
<dbReference type="Pfam" id="PF00929">
    <property type="entry name" value="RNase_T"/>
    <property type="match status" value="1"/>
</dbReference>
<dbReference type="InterPro" id="IPR046768">
    <property type="entry name" value="ExoX-like_C"/>
</dbReference>
<sequence>MNLNLERPLAIFDLETTGTNVTKDRIVEISILKVEPNGEETSFTRRVNPEMDIPKETSEIHGIYQADIENEKTFKELAKEVAEFIGNADLAGFNSNKFDIPVLMEEFLRADYNFDMHDRRFVDVQNIFHKMEQRTLVAAYKFYCEKDLTNAHSAEADVIATYEVLKAQVARYDELENDINFLSTFSKQGNNEVIDFAGRIAKNKQGEIIYNFGKHKNKTVEFVANNEPGYYGWFLNSDFPLYTKRVLKEEMDRIKKNREEQKEINKQKEEQRLNAKLDALKNKFGK</sequence>
<dbReference type="InterPro" id="IPR013520">
    <property type="entry name" value="Ribonucl_H"/>
</dbReference>
<dbReference type="GO" id="GO:0008408">
    <property type="term" value="F:3'-5' exonuclease activity"/>
    <property type="evidence" value="ECO:0007669"/>
    <property type="project" value="TreeGrafter"/>
</dbReference>
<keyword evidence="1" id="KW-0175">Coiled coil</keyword>
<evidence type="ECO:0000313" key="3">
    <source>
        <dbReference type="EMBL" id="SFT48789.1"/>
    </source>
</evidence>
<accession>A0A1I6YE41</accession>
<dbReference type="GO" id="GO:0003676">
    <property type="term" value="F:nucleic acid binding"/>
    <property type="evidence" value="ECO:0007669"/>
    <property type="project" value="InterPro"/>
</dbReference>
<dbReference type="OrthoDB" id="9791657at2"/>
<dbReference type="SMART" id="SM00479">
    <property type="entry name" value="EXOIII"/>
    <property type="match status" value="1"/>
</dbReference>